<dbReference type="GO" id="GO:0030245">
    <property type="term" value="P:cellulose catabolic process"/>
    <property type="evidence" value="ECO:0007669"/>
    <property type="project" value="UniProtKB-KW"/>
</dbReference>
<evidence type="ECO:0000256" key="6">
    <source>
        <dbReference type="ARBA" id="ARBA00023277"/>
    </source>
</evidence>
<evidence type="ECO:0000256" key="3">
    <source>
        <dbReference type="ARBA" id="ARBA00012601"/>
    </source>
</evidence>
<keyword evidence="8" id="KW-0624">Polysaccharide degradation</keyword>
<dbReference type="InterPro" id="IPR008928">
    <property type="entry name" value="6-hairpin_glycosidase_sf"/>
</dbReference>
<keyword evidence="7" id="KW-0326">Glycosidase</keyword>
<dbReference type="Pfam" id="PF00759">
    <property type="entry name" value="Glyco_hydro_9"/>
    <property type="match status" value="1"/>
</dbReference>
<gene>
    <name evidence="12" type="ORF">U9M48_041196</name>
</gene>
<evidence type="ECO:0000256" key="7">
    <source>
        <dbReference type="ARBA" id="ARBA00023295"/>
    </source>
</evidence>
<evidence type="ECO:0000256" key="1">
    <source>
        <dbReference type="ARBA" id="ARBA00000966"/>
    </source>
</evidence>
<dbReference type="EMBL" id="CP144753">
    <property type="protein sequence ID" value="WVZ95429.1"/>
    <property type="molecule type" value="Genomic_DNA"/>
</dbReference>
<evidence type="ECO:0000256" key="10">
    <source>
        <dbReference type="SAM" id="SignalP"/>
    </source>
</evidence>
<keyword evidence="13" id="KW-1185">Reference proteome</keyword>
<comment type="similarity">
    <text evidence="2">Belongs to the glycosyl hydrolase 9 (cellulase E) family.</text>
</comment>
<organism evidence="12 13">
    <name type="scientific">Paspalum notatum var. saurae</name>
    <dbReference type="NCBI Taxonomy" id="547442"/>
    <lineage>
        <taxon>Eukaryota</taxon>
        <taxon>Viridiplantae</taxon>
        <taxon>Streptophyta</taxon>
        <taxon>Embryophyta</taxon>
        <taxon>Tracheophyta</taxon>
        <taxon>Spermatophyta</taxon>
        <taxon>Magnoliopsida</taxon>
        <taxon>Liliopsida</taxon>
        <taxon>Poales</taxon>
        <taxon>Poaceae</taxon>
        <taxon>PACMAD clade</taxon>
        <taxon>Panicoideae</taxon>
        <taxon>Andropogonodae</taxon>
        <taxon>Paspaleae</taxon>
        <taxon>Paspalinae</taxon>
        <taxon>Paspalum</taxon>
    </lineage>
</organism>
<dbReference type="InterPro" id="IPR012341">
    <property type="entry name" value="6hp_glycosidase-like_sf"/>
</dbReference>
<dbReference type="GO" id="GO:0008810">
    <property type="term" value="F:cellulase activity"/>
    <property type="evidence" value="ECO:0007669"/>
    <property type="project" value="UniProtKB-EC"/>
</dbReference>
<proteinExistence type="inferred from homology"/>
<reference evidence="12 13" key="1">
    <citation type="submission" date="2024-02" db="EMBL/GenBank/DDBJ databases">
        <title>High-quality chromosome-scale genome assembly of Pensacola bahiagrass (Paspalum notatum Flugge var. saurae).</title>
        <authorList>
            <person name="Vega J.M."/>
            <person name="Podio M."/>
            <person name="Orjuela J."/>
            <person name="Siena L.A."/>
            <person name="Pessino S.C."/>
            <person name="Combes M.C."/>
            <person name="Mariac C."/>
            <person name="Albertini E."/>
            <person name="Pupilli F."/>
            <person name="Ortiz J.P.A."/>
            <person name="Leblanc O."/>
        </authorList>
    </citation>
    <scope>NUCLEOTIDE SEQUENCE [LARGE SCALE GENOMIC DNA]</scope>
    <source>
        <strain evidence="12">R1</strain>
        <tissue evidence="12">Leaf</tissue>
    </source>
</reference>
<protein>
    <recommendedName>
        <fullName evidence="3">cellulase</fullName>
        <ecNumber evidence="3">3.2.1.4</ecNumber>
    </recommendedName>
</protein>
<keyword evidence="10" id="KW-0732">Signal</keyword>
<keyword evidence="4" id="KW-0378">Hydrolase</keyword>
<dbReference type="InterPro" id="IPR001701">
    <property type="entry name" value="Glyco_hydro_9"/>
</dbReference>
<evidence type="ECO:0000313" key="12">
    <source>
        <dbReference type="EMBL" id="WVZ95429.1"/>
    </source>
</evidence>
<feature type="signal peptide" evidence="10">
    <location>
        <begin position="1"/>
        <end position="28"/>
    </location>
</feature>
<dbReference type="EC" id="3.2.1.4" evidence="3"/>
<sequence>MDPRSRSSLAFMLPLLLFAPAGFDYADALAKSTIYLEGQRSGKLPPGNRMTRGRLRDDFHRGVDLVGGYYDAGARQRQVRPAPMAWTSPPPCWRRGAWPTSAASWARWASPTRTTAAGSGPRTWTPFSFSCWDGKRAGAKVLLARGFLDPASSRRPRALQGALQQLHLHAVRDHGHVPAAWGTPTPPSTSAQAAAAGTWRRWSSWRSPSAAPGGLRPGEEPRGHVVHGRVRCTVPAPPALPRRAHPARPGCDQRFRYLHSGEDDPNVLVGAVVSECERDTYCM</sequence>
<keyword evidence="6" id="KW-0119">Carbohydrate metabolism</keyword>
<dbReference type="AlphaFoldDB" id="A0AAQ3UN91"/>
<dbReference type="PANTHER" id="PTHR22298">
    <property type="entry name" value="ENDO-1,4-BETA-GLUCANASE"/>
    <property type="match status" value="1"/>
</dbReference>
<accession>A0AAQ3UN91</accession>
<evidence type="ECO:0000256" key="9">
    <source>
        <dbReference type="SAM" id="MobiDB-lite"/>
    </source>
</evidence>
<evidence type="ECO:0000256" key="8">
    <source>
        <dbReference type="ARBA" id="ARBA00023326"/>
    </source>
</evidence>
<evidence type="ECO:0000256" key="2">
    <source>
        <dbReference type="ARBA" id="ARBA00007072"/>
    </source>
</evidence>
<comment type="catalytic activity">
    <reaction evidence="1">
        <text>Endohydrolysis of (1-&gt;4)-beta-D-glucosidic linkages in cellulose, lichenin and cereal beta-D-glucans.</text>
        <dbReference type="EC" id="3.2.1.4"/>
    </reaction>
</comment>
<feature type="chain" id="PRO_5042836583" description="cellulase" evidence="10">
    <location>
        <begin position="29"/>
        <end position="283"/>
    </location>
</feature>
<evidence type="ECO:0000259" key="11">
    <source>
        <dbReference type="Pfam" id="PF00759"/>
    </source>
</evidence>
<feature type="region of interest" description="Disordered" evidence="9">
    <location>
        <begin position="204"/>
        <end position="224"/>
    </location>
</feature>
<keyword evidence="5" id="KW-0136">Cellulose degradation</keyword>
<evidence type="ECO:0000313" key="13">
    <source>
        <dbReference type="Proteomes" id="UP001341281"/>
    </source>
</evidence>
<dbReference type="Proteomes" id="UP001341281">
    <property type="component" value="Chromosome 09"/>
</dbReference>
<evidence type="ECO:0000256" key="4">
    <source>
        <dbReference type="ARBA" id="ARBA00022801"/>
    </source>
</evidence>
<feature type="compositionally biased region" description="Low complexity" evidence="9">
    <location>
        <begin position="204"/>
        <end position="214"/>
    </location>
</feature>
<dbReference type="Gene3D" id="1.50.10.10">
    <property type="match status" value="1"/>
</dbReference>
<name>A0AAQ3UN91_PASNO</name>
<feature type="domain" description="Glycoside hydrolase family 9" evidence="11">
    <location>
        <begin position="25"/>
        <end position="79"/>
    </location>
</feature>
<evidence type="ECO:0000256" key="5">
    <source>
        <dbReference type="ARBA" id="ARBA00023001"/>
    </source>
</evidence>
<dbReference type="SUPFAM" id="SSF48208">
    <property type="entry name" value="Six-hairpin glycosidases"/>
    <property type="match status" value="1"/>
</dbReference>